<dbReference type="Proteomes" id="UP001211065">
    <property type="component" value="Unassembled WGS sequence"/>
</dbReference>
<sequence length="571" mass="66584">MITVEFSVEAANLLNSIVYLAMDEAAISTEFNPQLKKTCLKILKLADQLDEEIQCLDSNSEQFIEEQVKQIFFVFLCKCENYFNNSILLNTQLEKSNANYIDKIKEIKPFACTDIHSTLHKIIEMKITVYPDLAPAKCCGSVESVVKSSKSEKFFKPESKLRILVNHLPQEILCVIFSIIGEKLHYSRVTSNYSLLKVALVNRKWSYSALPILWSQLRTQHDDLKKLNSLVNGLELNKKYRETHDYWFAPNIVDLSFYSEFKNTLPLYKSIVRKLIKCILPFCKNLKSLGFTVAERERVEFNLDDLSFIFESCPQLTSLDINSIYYSWKQKTSEKETILKNAFSKLPKFSFFALDRDISLLFKHYPMPSLQYLMVDDITSDFCVAVSGQLKNLTVLNLVQYDITTNFFGCVPAIFFKETPNLQVFKIGHFSNEIFDALLQNNIKLKKMEGWIDTSDKEFYRTTWEHGLLKYFTFTAGNMTAFRLGLIDMSLTPEKLTLIGEYLKNLEYFDIHVFYDAANNHDHVLKLITVPDLKNFLTEMKKLKHFFVYDYEFEKRDDLRTVLELFNINHI</sequence>
<dbReference type="EMBL" id="JADGJW010001019">
    <property type="protein sequence ID" value="KAJ3207988.1"/>
    <property type="molecule type" value="Genomic_DNA"/>
</dbReference>
<dbReference type="SUPFAM" id="SSF52047">
    <property type="entry name" value="RNI-like"/>
    <property type="match status" value="1"/>
</dbReference>
<accession>A0AAD5TV23</accession>
<evidence type="ECO:0008006" key="3">
    <source>
        <dbReference type="Google" id="ProtNLM"/>
    </source>
</evidence>
<evidence type="ECO:0000313" key="1">
    <source>
        <dbReference type="EMBL" id="KAJ3207988.1"/>
    </source>
</evidence>
<dbReference type="Gene3D" id="3.80.10.10">
    <property type="entry name" value="Ribonuclease Inhibitor"/>
    <property type="match status" value="1"/>
</dbReference>
<comment type="caution">
    <text evidence="1">The sequence shown here is derived from an EMBL/GenBank/DDBJ whole genome shotgun (WGS) entry which is preliminary data.</text>
</comment>
<reference evidence="1" key="1">
    <citation type="submission" date="2020-05" db="EMBL/GenBank/DDBJ databases">
        <title>Phylogenomic resolution of chytrid fungi.</title>
        <authorList>
            <person name="Stajich J.E."/>
            <person name="Amses K."/>
            <person name="Simmons R."/>
            <person name="Seto K."/>
            <person name="Myers J."/>
            <person name="Bonds A."/>
            <person name="Quandt C.A."/>
            <person name="Barry K."/>
            <person name="Liu P."/>
            <person name="Grigoriev I."/>
            <person name="Longcore J.E."/>
            <person name="James T.Y."/>
        </authorList>
    </citation>
    <scope>NUCLEOTIDE SEQUENCE</scope>
    <source>
        <strain evidence="1">JEL0476</strain>
    </source>
</reference>
<dbReference type="InterPro" id="IPR032675">
    <property type="entry name" value="LRR_dom_sf"/>
</dbReference>
<keyword evidence="2" id="KW-1185">Reference proteome</keyword>
<evidence type="ECO:0000313" key="2">
    <source>
        <dbReference type="Proteomes" id="UP001211065"/>
    </source>
</evidence>
<proteinExistence type="predicted"/>
<dbReference type="AlphaFoldDB" id="A0AAD5TV23"/>
<name>A0AAD5TV23_9FUNG</name>
<organism evidence="1 2">
    <name type="scientific">Clydaea vesicula</name>
    <dbReference type="NCBI Taxonomy" id="447962"/>
    <lineage>
        <taxon>Eukaryota</taxon>
        <taxon>Fungi</taxon>
        <taxon>Fungi incertae sedis</taxon>
        <taxon>Chytridiomycota</taxon>
        <taxon>Chytridiomycota incertae sedis</taxon>
        <taxon>Chytridiomycetes</taxon>
        <taxon>Lobulomycetales</taxon>
        <taxon>Lobulomycetaceae</taxon>
        <taxon>Clydaea</taxon>
    </lineage>
</organism>
<gene>
    <name evidence="1" type="ORF">HK099_000146</name>
</gene>
<protein>
    <recommendedName>
        <fullName evidence="3">F-box domain-containing protein</fullName>
    </recommendedName>
</protein>